<evidence type="ECO:0000256" key="1">
    <source>
        <dbReference type="SAM" id="Phobius"/>
    </source>
</evidence>
<keyword evidence="1" id="KW-0812">Transmembrane</keyword>
<dbReference type="EMBL" id="ML211243">
    <property type="protein sequence ID" value="TFK85625.1"/>
    <property type="molecule type" value="Genomic_DNA"/>
</dbReference>
<evidence type="ECO:0000313" key="2">
    <source>
        <dbReference type="EMBL" id="TFK85625.1"/>
    </source>
</evidence>
<proteinExistence type="predicted"/>
<sequence>MSLHSYSTRILEGRCLSVTTDVVYIVVVLEFTNHTVVAIRMLALPRTVRGLD</sequence>
<keyword evidence="3" id="KW-1185">Reference proteome</keyword>
<dbReference type="AlphaFoldDB" id="A0A5C3P7I2"/>
<name>A0A5C3P7I2_9APHY</name>
<reference evidence="2 3" key="1">
    <citation type="journal article" date="2019" name="Nat. Ecol. Evol.">
        <title>Megaphylogeny resolves global patterns of mushroom evolution.</title>
        <authorList>
            <person name="Varga T."/>
            <person name="Krizsan K."/>
            <person name="Foldi C."/>
            <person name="Dima B."/>
            <person name="Sanchez-Garcia M."/>
            <person name="Sanchez-Ramirez S."/>
            <person name="Szollosi G.J."/>
            <person name="Szarkandi J.G."/>
            <person name="Papp V."/>
            <person name="Albert L."/>
            <person name="Andreopoulos W."/>
            <person name="Angelini C."/>
            <person name="Antonin V."/>
            <person name="Barry K.W."/>
            <person name="Bougher N.L."/>
            <person name="Buchanan P."/>
            <person name="Buyck B."/>
            <person name="Bense V."/>
            <person name="Catcheside P."/>
            <person name="Chovatia M."/>
            <person name="Cooper J."/>
            <person name="Damon W."/>
            <person name="Desjardin D."/>
            <person name="Finy P."/>
            <person name="Geml J."/>
            <person name="Haridas S."/>
            <person name="Hughes K."/>
            <person name="Justo A."/>
            <person name="Karasinski D."/>
            <person name="Kautmanova I."/>
            <person name="Kiss B."/>
            <person name="Kocsube S."/>
            <person name="Kotiranta H."/>
            <person name="LaButti K.M."/>
            <person name="Lechner B.E."/>
            <person name="Liimatainen K."/>
            <person name="Lipzen A."/>
            <person name="Lukacs Z."/>
            <person name="Mihaltcheva S."/>
            <person name="Morgado L.N."/>
            <person name="Niskanen T."/>
            <person name="Noordeloos M.E."/>
            <person name="Ohm R.A."/>
            <person name="Ortiz-Santana B."/>
            <person name="Ovrebo C."/>
            <person name="Racz N."/>
            <person name="Riley R."/>
            <person name="Savchenko A."/>
            <person name="Shiryaev A."/>
            <person name="Soop K."/>
            <person name="Spirin V."/>
            <person name="Szebenyi C."/>
            <person name="Tomsovsky M."/>
            <person name="Tulloss R.E."/>
            <person name="Uehling J."/>
            <person name="Grigoriev I.V."/>
            <person name="Vagvolgyi C."/>
            <person name="Papp T."/>
            <person name="Martin F.M."/>
            <person name="Miettinen O."/>
            <person name="Hibbett D.S."/>
            <person name="Nagy L.G."/>
        </authorList>
    </citation>
    <scope>NUCLEOTIDE SEQUENCE [LARGE SCALE GENOMIC DNA]</scope>
    <source>
        <strain evidence="2 3">HHB13444</strain>
    </source>
</reference>
<dbReference type="InParanoid" id="A0A5C3P7I2"/>
<organism evidence="2 3">
    <name type="scientific">Polyporus arcularius HHB13444</name>
    <dbReference type="NCBI Taxonomy" id="1314778"/>
    <lineage>
        <taxon>Eukaryota</taxon>
        <taxon>Fungi</taxon>
        <taxon>Dikarya</taxon>
        <taxon>Basidiomycota</taxon>
        <taxon>Agaricomycotina</taxon>
        <taxon>Agaricomycetes</taxon>
        <taxon>Polyporales</taxon>
        <taxon>Polyporaceae</taxon>
        <taxon>Polyporus</taxon>
    </lineage>
</organism>
<evidence type="ECO:0000313" key="3">
    <source>
        <dbReference type="Proteomes" id="UP000308197"/>
    </source>
</evidence>
<accession>A0A5C3P7I2</accession>
<protein>
    <submittedName>
        <fullName evidence="2">Uncharacterized protein</fullName>
    </submittedName>
</protein>
<gene>
    <name evidence="2" type="ORF">K466DRAFT_587967</name>
</gene>
<keyword evidence="1" id="KW-1133">Transmembrane helix</keyword>
<dbReference type="Proteomes" id="UP000308197">
    <property type="component" value="Unassembled WGS sequence"/>
</dbReference>
<keyword evidence="1" id="KW-0472">Membrane</keyword>
<feature type="transmembrane region" description="Helical" evidence="1">
    <location>
        <begin position="22"/>
        <end position="43"/>
    </location>
</feature>